<reference evidence="2" key="1">
    <citation type="submission" date="2016-10" db="EMBL/GenBank/DDBJ databases">
        <authorList>
            <person name="Varghese N."/>
            <person name="Submissions S."/>
        </authorList>
    </citation>
    <scope>NUCLEOTIDE SEQUENCE [LARGE SCALE GENOMIC DNA]</scope>
    <source>
        <strain evidence="2">DSM 11005</strain>
    </source>
</reference>
<dbReference type="RefSeq" id="WP_093731006.1">
    <property type="nucleotide sequence ID" value="NZ_FMYW01000015.1"/>
</dbReference>
<gene>
    <name evidence="1" type="ORF">SAMN04487864_11549</name>
</gene>
<accession>A0A1G6NS05</accession>
<dbReference type="AlphaFoldDB" id="A0A1G6NS05"/>
<dbReference type="Proteomes" id="UP000198943">
    <property type="component" value="Unassembled WGS sequence"/>
</dbReference>
<proteinExistence type="predicted"/>
<evidence type="ECO:0000313" key="1">
    <source>
        <dbReference type="EMBL" id="SDC70086.1"/>
    </source>
</evidence>
<keyword evidence="2" id="KW-1185">Reference proteome</keyword>
<organism evidence="1 2">
    <name type="scientific">Succiniclasticum ruminis</name>
    <dbReference type="NCBI Taxonomy" id="40841"/>
    <lineage>
        <taxon>Bacteria</taxon>
        <taxon>Bacillati</taxon>
        <taxon>Bacillota</taxon>
        <taxon>Negativicutes</taxon>
        <taxon>Acidaminococcales</taxon>
        <taxon>Acidaminococcaceae</taxon>
        <taxon>Succiniclasticum</taxon>
    </lineage>
</organism>
<evidence type="ECO:0000313" key="2">
    <source>
        <dbReference type="Proteomes" id="UP000198943"/>
    </source>
</evidence>
<dbReference type="EMBL" id="FMYW01000015">
    <property type="protein sequence ID" value="SDC70086.1"/>
    <property type="molecule type" value="Genomic_DNA"/>
</dbReference>
<protein>
    <submittedName>
        <fullName evidence="1">Uncharacterized protein</fullName>
    </submittedName>
</protein>
<sequence length="78" mass="8964">MYVLDRKYDGMYTGTTTNKKIKEYCKSVSVSSFWQKERPTCLNITVETDKDVIKMQTTGVMTLGEIVGQLCKAIKREM</sequence>
<name>A0A1G6NS05_9FIRM</name>